<accession>A0ACC2UJE0</accession>
<dbReference type="Proteomes" id="UP001165960">
    <property type="component" value="Unassembled WGS sequence"/>
</dbReference>
<sequence>MRNANGEQTRVKLLDIREVELKPLAFKEKLNRLLLSFQMVVVTTLMVIVNFVMLAVTQLLVRENIKAVHSSSALKNLQLALSIVVFTINTAFLLEVILQVAAGQGTAYLQNVWSGFDSFIITLLFALEVASRAGWKDPTAGIWHFLIVLRLIRVLALMSQHTSTVIAEKKEERVRLEAQIVQLRGRMAQEDDKNSKLRAELQEAVLYLCTIDKSLVHSRENAKVLLRRYSMA</sequence>
<evidence type="ECO:0000313" key="1">
    <source>
        <dbReference type="EMBL" id="KAJ9087158.1"/>
    </source>
</evidence>
<reference evidence="1" key="1">
    <citation type="submission" date="2022-04" db="EMBL/GenBank/DDBJ databases">
        <title>Genome of the entomopathogenic fungus Entomophthora muscae.</title>
        <authorList>
            <person name="Elya C."/>
            <person name="Lovett B.R."/>
            <person name="Lee E."/>
            <person name="Macias A.M."/>
            <person name="Hajek A.E."/>
            <person name="De Bivort B.L."/>
            <person name="Kasson M.T."/>
            <person name="De Fine Licht H.H."/>
            <person name="Stajich J.E."/>
        </authorList>
    </citation>
    <scope>NUCLEOTIDE SEQUENCE</scope>
    <source>
        <strain evidence="1">Berkeley</strain>
    </source>
</reference>
<proteinExistence type="predicted"/>
<comment type="caution">
    <text evidence="1">The sequence shown here is derived from an EMBL/GenBank/DDBJ whole genome shotgun (WGS) entry which is preliminary data.</text>
</comment>
<evidence type="ECO:0000313" key="2">
    <source>
        <dbReference type="Proteomes" id="UP001165960"/>
    </source>
</evidence>
<keyword evidence="2" id="KW-1185">Reference proteome</keyword>
<protein>
    <submittedName>
        <fullName evidence="1">Uncharacterized protein</fullName>
    </submittedName>
</protein>
<organism evidence="1 2">
    <name type="scientific">Entomophthora muscae</name>
    <dbReference type="NCBI Taxonomy" id="34485"/>
    <lineage>
        <taxon>Eukaryota</taxon>
        <taxon>Fungi</taxon>
        <taxon>Fungi incertae sedis</taxon>
        <taxon>Zoopagomycota</taxon>
        <taxon>Entomophthoromycotina</taxon>
        <taxon>Entomophthoromycetes</taxon>
        <taxon>Entomophthorales</taxon>
        <taxon>Entomophthoraceae</taxon>
        <taxon>Entomophthora</taxon>
    </lineage>
</organism>
<gene>
    <name evidence="1" type="ORF">DSO57_1036031</name>
</gene>
<dbReference type="EMBL" id="QTSX02000334">
    <property type="protein sequence ID" value="KAJ9087158.1"/>
    <property type="molecule type" value="Genomic_DNA"/>
</dbReference>
<name>A0ACC2UJE0_9FUNG</name>